<feature type="domain" description="HTH cro/C1-type" evidence="1">
    <location>
        <begin position="683"/>
        <end position="737"/>
    </location>
</feature>
<reference evidence="2" key="1">
    <citation type="journal article" date="2017" name="Genome Announc.">
        <title>High-Quality Whole-Genome Sequences of the Oligo-Mouse-Microbiota Bacterial Community.</title>
        <authorList>
            <person name="Garzetti D."/>
            <person name="Brugiroux S."/>
            <person name="Bunk B."/>
            <person name="Pukall R."/>
            <person name="McCoy K.D."/>
            <person name="Macpherson A.J."/>
            <person name="Stecher B."/>
        </authorList>
    </citation>
    <scope>NUCLEOTIDE SEQUENCE</scope>
    <source>
        <strain evidence="2">KB18</strain>
    </source>
</reference>
<dbReference type="InterPro" id="IPR001387">
    <property type="entry name" value="Cro/C1-type_HTH"/>
</dbReference>
<dbReference type="GO" id="GO:0003677">
    <property type="term" value="F:DNA binding"/>
    <property type="evidence" value="ECO:0007669"/>
    <property type="project" value="InterPro"/>
</dbReference>
<dbReference type="RefSeq" id="WP_066541052.1">
    <property type="nucleotide sequence ID" value="NZ_CP021422.1"/>
</dbReference>
<evidence type="ECO:0000313" key="4">
    <source>
        <dbReference type="Proteomes" id="UP000196710"/>
    </source>
</evidence>
<evidence type="ECO:0000313" key="3">
    <source>
        <dbReference type="EMBL" id="QQR30339.1"/>
    </source>
</evidence>
<dbReference type="EMBL" id="CP021422">
    <property type="protein sequence ID" value="ASB41061.1"/>
    <property type="molecule type" value="Genomic_DNA"/>
</dbReference>
<dbReference type="EMBL" id="CP065321">
    <property type="protein sequence ID" value="QQR30339.1"/>
    <property type="molecule type" value="Genomic_DNA"/>
</dbReference>
<dbReference type="InterPro" id="IPR010982">
    <property type="entry name" value="Lambda_DNA-bd_dom_sf"/>
</dbReference>
<dbReference type="CDD" id="cd00093">
    <property type="entry name" value="HTH_XRE"/>
    <property type="match status" value="1"/>
</dbReference>
<gene>
    <name evidence="2" type="ORF">ADH66_10600</name>
    <name evidence="3" type="ORF">I5Q82_00905</name>
</gene>
<dbReference type="Pfam" id="PF13443">
    <property type="entry name" value="HTH_26"/>
    <property type="match status" value="1"/>
</dbReference>
<evidence type="ECO:0000313" key="2">
    <source>
        <dbReference type="EMBL" id="ASB41061.1"/>
    </source>
</evidence>
<dbReference type="AlphaFoldDB" id="A0A1Z2XRQ9"/>
<evidence type="ECO:0000259" key="1">
    <source>
        <dbReference type="PROSITE" id="PS50943"/>
    </source>
</evidence>
<dbReference type="Proteomes" id="UP000196710">
    <property type="component" value="Chromosome"/>
</dbReference>
<reference evidence="3 5" key="3">
    <citation type="submission" date="2020-11" db="EMBL/GenBank/DDBJ databases">
        <title>Closed and high quality bacterial genomes of the OMM12 community.</title>
        <authorList>
            <person name="Marbouty M."/>
            <person name="Lamy-Besnier Q."/>
            <person name="Debarbieux L."/>
            <person name="Koszul R."/>
        </authorList>
    </citation>
    <scope>NUCLEOTIDE SEQUENCE [LARGE SCALE GENOMIC DNA]</scope>
    <source>
        <strain evidence="3 5">KB18</strain>
    </source>
</reference>
<reference evidence="4" key="2">
    <citation type="submission" date="2017-05" db="EMBL/GenBank/DDBJ databases">
        <title>Improved OligoMM genomes.</title>
        <authorList>
            <person name="Garzetti D."/>
        </authorList>
    </citation>
    <scope>NUCLEOTIDE SEQUENCE [LARGE SCALE GENOMIC DNA]</scope>
    <source>
        <strain evidence="4">KB18</strain>
    </source>
</reference>
<name>A0A1Z2XRQ9_9FIRM</name>
<dbReference type="SMART" id="SM00530">
    <property type="entry name" value="HTH_XRE"/>
    <property type="match status" value="1"/>
</dbReference>
<protein>
    <submittedName>
        <fullName evidence="3">Helix-turn-helix domain-containing protein</fullName>
    </submittedName>
</protein>
<dbReference type="KEGG" id="amur:ADH66_10600"/>
<sequence length="796" mass="90769">MVLNTEALLRDEHINKITAILKSFVFSNPERLHLHVPQEVSVEYAKLKNVTVSGVPPVIWQSGSRIGFDVELSAVIITGPRYDTDGTLIPDCIWECRQTFVVSCSGTLSKDMALDDFRVRTIRIKPEKRYQDDSIWGIIIHTHQDAVKAALSAYISAHPDALRLPSPPWVEKTEGASLRGLDITWAGNAEDKPGMDIGFEIVAAAEISATERSKKGSLQTNVYQQWFTLKCHANLEESLQDFSVGAIFIEAVTRSEDSPMEVILPFVLERQLERDALKVLKEFGFGQCIHTPQVLDPDLLAQRMGLTIQYRHLSKEKRVFGAVFMDDCEAAFYRPNEDAMVQENVRAGTIIVDEQASQTRPIGSINNTIVHECLHWHRHRKAYYLARLIAGRQPISCLVDGGMAGGVTDRLPGIEWQANALAPKIQMPYPAFKRKTWELIRLQRQDSPDKPLVDLLPPVIAELADLFGVSKLAVKIRLLEVGYPEARGVLDYVDGRYLRPYAFAPGALEKNQTFTISAVELAQLYDESEELRERLQSGEYTVVESHVCLNDPRFVLGVGAASMLTEYARLHVDECCLKFEVVASRNNIPFLLDSVLFREESYTKLSIELPLVRKSTYNFNKKRPYESYNEKKREKRKQDFAEYEKQDIESYENDTQPHIEDIVFNIQLIDKQVSMMDTFPRALQNLMKERQMTTEALSDVTGISVSTINNYRETSQTPRLNNVVDICIALHLPYKVSRRLIELAGYSLNTSSDNRFYDFILCNYYLHSVRFCRKMFEDMQSSAKKARQESRNQQKK</sequence>
<dbReference type="SUPFAM" id="SSF47413">
    <property type="entry name" value="lambda repressor-like DNA-binding domains"/>
    <property type="match status" value="1"/>
</dbReference>
<keyword evidence="4" id="KW-1185">Reference proteome</keyword>
<accession>A0A1Z2XRQ9</accession>
<organism evidence="3 5">
    <name type="scientific">Acutalibacter muris</name>
    <dbReference type="NCBI Taxonomy" id="1796620"/>
    <lineage>
        <taxon>Bacteria</taxon>
        <taxon>Bacillati</taxon>
        <taxon>Bacillota</taxon>
        <taxon>Clostridia</taxon>
        <taxon>Eubacteriales</taxon>
        <taxon>Acutalibacteraceae</taxon>
        <taxon>Acutalibacter</taxon>
    </lineage>
</organism>
<dbReference type="Gene3D" id="1.10.260.40">
    <property type="entry name" value="lambda repressor-like DNA-binding domains"/>
    <property type="match status" value="1"/>
</dbReference>
<evidence type="ECO:0000313" key="5">
    <source>
        <dbReference type="Proteomes" id="UP000596035"/>
    </source>
</evidence>
<dbReference type="PROSITE" id="PS50943">
    <property type="entry name" value="HTH_CROC1"/>
    <property type="match status" value="1"/>
</dbReference>
<dbReference type="Proteomes" id="UP000596035">
    <property type="component" value="Chromosome"/>
</dbReference>
<proteinExistence type="predicted"/>